<comment type="catalytic activity">
    <reaction evidence="10 11">
        <text>D-alanyl-D-alanine + UDP-N-acetyl-alpha-D-muramoyl-L-alanyl-gamma-D-glutamyl-meso-2,6-diaminopimelate + ATP = UDP-N-acetyl-alpha-D-muramoyl-L-alanyl-gamma-D-glutamyl-meso-2,6-diaminopimeloyl-D-alanyl-D-alanine + ADP + phosphate + H(+)</text>
        <dbReference type="Rhea" id="RHEA:28374"/>
        <dbReference type="ChEBI" id="CHEBI:15378"/>
        <dbReference type="ChEBI" id="CHEBI:30616"/>
        <dbReference type="ChEBI" id="CHEBI:43474"/>
        <dbReference type="ChEBI" id="CHEBI:57822"/>
        <dbReference type="ChEBI" id="CHEBI:61386"/>
        <dbReference type="ChEBI" id="CHEBI:83905"/>
        <dbReference type="ChEBI" id="CHEBI:456216"/>
        <dbReference type="EC" id="6.3.2.10"/>
    </reaction>
</comment>
<evidence type="ECO:0000256" key="6">
    <source>
        <dbReference type="ARBA" id="ARBA00022960"/>
    </source>
</evidence>
<evidence type="ECO:0000256" key="3">
    <source>
        <dbReference type="ARBA" id="ARBA00022618"/>
    </source>
</evidence>
<organism evidence="15 16">
    <name type="scientific">Jeotgalicoccus meleagridis</name>
    <dbReference type="NCBI Taxonomy" id="2759181"/>
    <lineage>
        <taxon>Bacteria</taxon>
        <taxon>Bacillati</taxon>
        <taxon>Bacillota</taxon>
        <taxon>Bacilli</taxon>
        <taxon>Bacillales</taxon>
        <taxon>Staphylococcaceae</taxon>
        <taxon>Jeotgalicoccus</taxon>
    </lineage>
</organism>
<feature type="domain" description="Mur ligase C-terminal" evidence="13">
    <location>
        <begin position="316"/>
        <end position="439"/>
    </location>
</feature>
<accession>A0A6V7R8J8</accession>
<proteinExistence type="inferred from homology"/>
<dbReference type="AlphaFoldDB" id="A0A6V7R8J8"/>
<keyword evidence="5 10" id="KW-0067">ATP-binding</keyword>
<dbReference type="HAMAP" id="MF_02019">
    <property type="entry name" value="MurF"/>
    <property type="match status" value="1"/>
</dbReference>
<dbReference type="GO" id="GO:0047480">
    <property type="term" value="F:UDP-N-acetylmuramoyl-tripeptide-D-alanyl-D-alanine ligase activity"/>
    <property type="evidence" value="ECO:0007669"/>
    <property type="project" value="UniProtKB-UniRule"/>
</dbReference>
<evidence type="ECO:0000256" key="11">
    <source>
        <dbReference type="RuleBase" id="RU004136"/>
    </source>
</evidence>
<dbReference type="InterPro" id="IPR004101">
    <property type="entry name" value="Mur_ligase_C"/>
</dbReference>
<evidence type="ECO:0000313" key="15">
    <source>
        <dbReference type="EMBL" id="CAD2073606.1"/>
    </source>
</evidence>
<dbReference type="InterPro" id="IPR005863">
    <property type="entry name" value="UDP-N-AcMur_synth"/>
</dbReference>
<dbReference type="NCBIfam" id="TIGR01143">
    <property type="entry name" value="murF"/>
    <property type="match status" value="1"/>
</dbReference>
<feature type="domain" description="Mur ligase central" evidence="14">
    <location>
        <begin position="111"/>
        <end position="293"/>
    </location>
</feature>
<dbReference type="Gene3D" id="3.90.190.20">
    <property type="entry name" value="Mur ligase, C-terminal domain"/>
    <property type="match status" value="1"/>
</dbReference>
<evidence type="ECO:0000256" key="8">
    <source>
        <dbReference type="ARBA" id="ARBA00023306"/>
    </source>
</evidence>
<feature type="domain" description="Mur ligase N-terminal catalytic" evidence="12">
    <location>
        <begin position="29"/>
        <end position="99"/>
    </location>
</feature>
<evidence type="ECO:0000256" key="4">
    <source>
        <dbReference type="ARBA" id="ARBA00022741"/>
    </source>
</evidence>
<dbReference type="PANTHER" id="PTHR43024">
    <property type="entry name" value="UDP-N-ACETYLMURAMOYL-TRIPEPTIDE--D-ALANYL-D-ALANINE LIGASE"/>
    <property type="match status" value="1"/>
</dbReference>
<dbReference type="SUPFAM" id="SSF53244">
    <property type="entry name" value="MurD-like peptide ligases, peptide-binding domain"/>
    <property type="match status" value="1"/>
</dbReference>
<dbReference type="EMBL" id="CAJEWD010000004">
    <property type="protein sequence ID" value="CAD2073606.1"/>
    <property type="molecule type" value="Genomic_DNA"/>
</dbReference>
<evidence type="ECO:0000313" key="16">
    <source>
        <dbReference type="Proteomes" id="UP000589351"/>
    </source>
</evidence>
<dbReference type="InterPro" id="IPR036565">
    <property type="entry name" value="Mur-like_cat_sf"/>
</dbReference>
<keyword evidence="2 10" id="KW-0436">Ligase</keyword>
<dbReference type="InterPro" id="IPR013221">
    <property type="entry name" value="Mur_ligase_cen"/>
</dbReference>
<dbReference type="Pfam" id="PF02875">
    <property type="entry name" value="Mur_ligase_C"/>
    <property type="match status" value="1"/>
</dbReference>
<dbReference type="PANTHER" id="PTHR43024:SF1">
    <property type="entry name" value="UDP-N-ACETYLMURAMOYL-TRIPEPTIDE--D-ALANYL-D-ALANINE LIGASE"/>
    <property type="match status" value="1"/>
</dbReference>
<dbReference type="Gene3D" id="3.40.1390.10">
    <property type="entry name" value="MurE/MurF, N-terminal domain"/>
    <property type="match status" value="1"/>
</dbReference>
<keyword evidence="1 10" id="KW-0963">Cytoplasm</keyword>
<keyword evidence="16" id="KW-1185">Reference proteome</keyword>
<dbReference type="SUPFAM" id="SSF53623">
    <property type="entry name" value="MurD-like peptide ligases, catalytic domain"/>
    <property type="match status" value="1"/>
</dbReference>
<comment type="subcellular location">
    <subcellularLocation>
        <location evidence="10 11">Cytoplasm</location>
    </subcellularLocation>
</comment>
<keyword evidence="8 10" id="KW-0131">Cell cycle</keyword>
<dbReference type="InterPro" id="IPR035911">
    <property type="entry name" value="MurE/MurF_N"/>
</dbReference>
<dbReference type="InterPro" id="IPR000713">
    <property type="entry name" value="Mur_ligase_N"/>
</dbReference>
<dbReference type="GO" id="GO:0008360">
    <property type="term" value="P:regulation of cell shape"/>
    <property type="evidence" value="ECO:0007669"/>
    <property type="project" value="UniProtKB-KW"/>
</dbReference>
<evidence type="ECO:0000259" key="12">
    <source>
        <dbReference type="Pfam" id="PF01225"/>
    </source>
</evidence>
<dbReference type="GO" id="GO:0005737">
    <property type="term" value="C:cytoplasm"/>
    <property type="evidence" value="ECO:0007669"/>
    <property type="project" value="UniProtKB-SubCell"/>
</dbReference>
<evidence type="ECO:0000259" key="13">
    <source>
        <dbReference type="Pfam" id="PF02875"/>
    </source>
</evidence>
<dbReference type="RefSeq" id="WP_185125048.1">
    <property type="nucleotide sequence ID" value="NZ_CAJEWD010000004.1"/>
</dbReference>
<dbReference type="EC" id="6.3.2.10" evidence="10 11"/>
<dbReference type="GO" id="GO:0071555">
    <property type="term" value="P:cell wall organization"/>
    <property type="evidence" value="ECO:0007669"/>
    <property type="project" value="UniProtKB-KW"/>
</dbReference>
<dbReference type="Pfam" id="PF01225">
    <property type="entry name" value="Mur_ligase"/>
    <property type="match status" value="1"/>
</dbReference>
<dbReference type="Proteomes" id="UP000589351">
    <property type="component" value="Unassembled WGS sequence"/>
</dbReference>
<keyword evidence="4 10" id="KW-0547">Nucleotide-binding</keyword>
<dbReference type="InterPro" id="IPR036615">
    <property type="entry name" value="Mur_ligase_C_dom_sf"/>
</dbReference>
<evidence type="ECO:0000256" key="10">
    <source>
        <dbReference type="HAMAP-Rule" id="MF_02019"/>
    </source>
</evidence>
<dbReference type="Pfam" id="PF08245">
    <property type="entry name" value="Mur_ligase_M"/>
    <property type="match status" value="1"/>
</dbReference>
<comment type="pathway">
    <text evidence="10 11">Cell wall biogenesis; peptidoglycan biosynthesis.</text>
</comment>
<dbReference type="GO" id="GO:0051301">
    <property type="term" value="P:cell division"/>
    <property type="evidence" value="ECO:0007669"/>
    <property type="project" value="UniProtKB-KW"/>
</dbReference>
<dbReference type="UniPathway" id="UPA00219"/>
<comment type="function">
    <text evidence="10 11">Involved in cell wall formation. Catalyzes the final step in the synthesis of UDP-N-acetylmuramoyl-pentapeptide, the precursor of murein.</text>
</comment>
<evidence type="ECO:0000256" key="1">
    <source>
        <dbReference type="ARBA" id="ARBA00022490"/>
    </source>
</evidence>
<reference evidence="15 16" key="1">
    <citation type="submission" date="2020-07" db="EMBL/GenBank/DDBJ databases">
        <authorList>
            <person name="Criscuolo A."/>
        </authorList>
    </citation>
    <scope>NUCLEOTIDE SEQUENCE [LARGE SCALE GENOMIC DNA]</scope>
    <source>
        <strain evidence="15">CIP111649</strain>
    </source>
</reference>
<dbReference type="Gene3D" id="3.40.1190.10">
    <property type="entry name" value="Mur-like, catalytic domain"/>
    <property type="match status" value="1"/>
</dbReference>
<keyword evidence="7 10" id="KW-0573">Peptidoglycan synthesis</keyword>
<comment type="similarity">
    <text evidence="10">Belongs to the MurCDEF family. MurF subfamily.</text>
</comment>
<dbReference type="InterPro" id="IPR051046">
    <property type="entry name" value="MurCDEF_CellWall_CoF430Synth"/>
</dbReference>
<evidence type="ECO:0000256" key="9">
    <source>
        <dbReference type="ARBA" id="ARBA00023316"/>
    </source>
</evidence>
<evidence type="ECO:0000256" key="5">
    <source>
        <dbReference type="ARBA" id="ARBA00022840"/>
    </source>
</evidence>
<dbReference type="GO" id="GO:0005524">
    <property type="term" value="F:ATP binding"/>
    <property type="evidence" value="ECO:0007669"/>
    <property type="project" value="UniProtKB-UniRule"/>
</dbReference>
<evidence type="ECO:0000259" key="14">
    <source>
        <dbReference type="Pfam" id="PF08245"/>
    </source>
</evidence>
<comment type="caution">
    <text evidence="15">The sequence shown here is derived from an EMBL/GenBank/DDBJ whole genome shotgun (WGS) entry which is preliminary data.</text>
</comment>
<name>A0A6V7R8J8_9STAP</name>
<evidence type="ECO:0000256" key="2">
    <source>
        <dbReference type="ARBA" id="ARBA00022598"/>
    </source>
</evidence>
<dbReference type="SUPFAM" id="SSF63418">
    <property type="entry name" value="MurE/MurF N-terminal domain"/>
    <property type="match status" value="1"/>
</dbReference>
<keyword evidence="6 10" id="KW-0133">Cell shape</keyword>
<feature type="binding site" evidence="10">
    <location>
        <begin position="113"/>
        <end position="119"/>
    </location>
    <ligand>
        <name>ATP</name>
        <dbReference type="ChEBI" id="CHEBI:30616"/>
    </ligand>
</feature>
<evidence type="ECO:0000256" key="7">
    <source>
        <dbReference type="ARBA" id="ARBA00022984"/>
    </source>
</evidence>
<sequence length="450" mass="49685">MIERTIEQIAQYCNGQMNQAAKLQKDQSIKGVSIDTRTLEAGNLFVPFKGENVDGHRFIDMAIKKGAALTLTEEENSEVNIPAIIVKDGLKALQDISRAYLQEVGPKVVAVTGSNGKTTTKDMIECVLSKRYKVQKTQGNFNNEIGLPLTILQLDEDTEVSILEMGMDKRGDIDFLSTLTKPDIAVVTSVGESHIEMLGSRESIALAKYEIVNGLKNEGTFIYSKDYPLLEQIVDNKVDYSIKSAGLDNSNDDQVTEVRADGEGTRFKFKGQNFKISQLGAHNALNASLAILVGETLGVSLEESKDNLEDLSVTSMRMERIQDESGALIINDAYNASKASMISAIDTVGSLKHQDKILVLADILELGDYKEVLHVDVANFINSTPYDFTMIYTFGEGSKYIHNALKTNNKVHFDSIEELRRSVREHFNADTVILLKGSRGMALERVLTDS</sequence>
<gene>
    <name evidence="10 15" type="primary">murF</name>
    <name evidence="15" type="ORF">JEODO184_00498</name>
</gene>
<keyword evidence="3 10" id="KW-0132">Cell division</keyword>
<keyword evidence="9 10" id="KW-0961">Cell wall biogenesis/degradation</keyword>
<protein>
    <recommendedName>
        <fullName evidence="10 11">UDP-N-acetylmuramoyl-tripeptide--D-alanyl-D-alanine ligase</fullName>
        <ecNumber evidence="10 11">6.3.2.10</ecNumber>
    </recommendedName>
    <alternativeName>
        <fullName evidence="10">D-alanyl-D-alanine-adding enzyme</fullName>
    </alternativeName>
</protein>
<dbReference type="GO" id="GO:0009252">
    <property type="term" value="P:peptidoglycan biosynthetic process"/>
    <property type="evidence" value="ECO:0007669"/>
    <property type="project" value="UniProtKB-UniRule"/>
</dbReference>